<feature type="region of interest" description="Disordered" evidence="1">
    <location>
        <begin position="112"/>
        <end position="146"/>
    </location>
</feature>
<accession>A0A142IDI1</accession>
<dbReference type="RefSeq" id="YP_009275968.1">
    <property type="nucleotide sequence ID" value="NC_030934.1"/>
</dbReference>
<dbReference type="OrthoDB" id="23673at10239"/>
<dbReference type="EMBL" id="KU130126">
    <property type="protein sequence ID" value="AMR57286.1"/>
    <property type="molecule type" value="Genomic_DNA"/>
</dbReference>
<proteinExistence type="predicted"/>
<gene>
    <name evidence="2" type="ORF">vB_PsyM_KIL1_0034</name>
</gene>
<organism evidence="2 3">
    <name type="scientific">Pseudomonas phage vB_PsyM_KIL1</name>
    <dbReference type="NCBI Taxonomy" id="1777065"/>
    <lineage>
        <taxon>Viruses</taxon>
        <taxon>Duplodnaviria</taxon>
        <taxon>Heunggongvirae</taxon>
        <taxon>Uroviricota</taxon>
        <taxon>Caudoviricetes</taxon>
        <taxon>Vandenendeviridae</taxon>
        <taxon>Gorskivirinae</taxon>
        <taxon>Flaumdravirus</taxon>
        <taxon>Flaumdravirus KIL4</taxon>
    </lineage>
</organism>
<keyword evidence="3" id="KW-1185">Reference proteome</keyword>
<dbReference type="GeneID" id="28802427"/>
<evidence type="ECO:0000256" key="1">
    <source>
        <dbReference type="SAM" id="MobiDB-lite"/>
    </source>
</evidence>
<name>A0A142IDI1_9CAUD</name>
<evidence type="ECO:0000313" key="3">
    <source>
        <dbReference type="Proteomes" id="UP000203989"/>
    </source>
</evidence>
<reference evidence="2 3" key="1">
    <citation type="journal article" date="2016" name="Front. Microbiol.">
        <title>Characterization of Novel Bacteriophages for Biocontrol of Bacterial Blight in Leek Caused by Pseudomonas syringae pv. porri.</title>
        <authorList>
            <person name="Rombouts S."/>
            <person name="Lavigne R."/>
        </authorList>
    </citation>
    <scope>NUCLEOTIDE SEQUENCE [LARGE SCALE GENOMIC DNA]</scope>
</reference>
<dbReference type="KEGG" id="vg:28802427"/>
<dbReference type="Proteomes" id="UP000203989">
    <property type="component" value="Segment"/>
</dbReference>
<evidence type="ECO:0000313" key="2">
    <source>
        <dbReference type="EMBL" id="AMR57286.1"/>
    </source>
</evidence>
<protein>
    <submittedName>
        <fullName evidence="2">Uncharacterized protein</fullName>
    </submittedName>
</protein>
<sequence>MTDFIDVVEHSPITFVKKVSEGVADGYFVSNTIEGYPQFSGYGNVIRLFKADKPEGAVEVAEGFNGKVEHYDPMEFMLLLQNYVQAGYTFKEGGDHFFDEKGLKSIELELVKEEPTKEKTPAKKPAQKKELKAEETKETKEELDKE</sequence>